<gene>
    <name evidence="2" type="ORF">KMZ29_21495</name>
</gene>
<organism evidence="2 3">
    <name type="scientific">Bradyrhizobium sediminis</name>
    <dbReference type="NCBI Taxonomy" id="2840469"/>
    <lineage>
        <taxon>Bacteria</taxon>
        <taxon>Pseudomonadati</taxon>
        <taxon>Pseudomonadota</taxon>
        <taxon>Alphaproteobacteria</taxon>
        <taxon>Hyphomicrobiales</taxon>
        <taxon>Nitrobacteraceae</taxon>
        <taxon>Bradyrhizobium</taxon>
    </lineage>
</organism>
<keyword evidence="1" id="KW-0732">Signal</keyword>
<sequence length="82" mass="8603">MKILITAAMFSALALTPASAKMMACTGENMAKSNGMMSGMPDGPGKMAMAKEMGMANMDISKGNMRGACMHYMKAQKMGATK</sequence>
<dbReference type="EMBL" id="CP076134">
    <property type="protein sequence ID" value="QWG12260.1"/>
    <property type="molecule type" value="Genomic_DNA"/>
</dbReference>
<evidence type="ECO:0000313" key="2">
    <source>
        <dbReference type="EMBL" id="QWG12260.1"/>
    </source>
</evidence>
<dbReference type="Proteomes" id="UP000680839">
    <property type="component" value="Chromosome"/>
</dbReference>
<accession>A0A975NCF8</accession>
<reference evidence="2" key="1">
    <citation type="submission" date="2021-06" db="EMBL/GenBank/DDBJ databases">
        <title>Bradyrhizobium sp. S2-20-1 Genome sequencing.</title>
        <authorList>
            <person name="Jin L."/>
        </authorList>
    </citation>
    <scope>NUCLEOTIDE SEQUENCE</scope>
    <source>
        <strain evidence="2">S2-20-1</strain>
    </source>
</reference>
<proteinExistence type="predicted"/>
<protein>
    <recommendedName>
        <fullName evidence="4">Pentapeptide MXKDX repeat protein</fullName>
    </recommendedName>
</protein>
<evidence type="ECO:0000256" key="1">
    <source>
        <dbReference type="SAM" id="SignalP"/>
    </source>
</evidence>
<dbReference type="RefSeq" id="WP_215621090.1">
    <property type="nucleotide sequence ID" value="NZ_CP076134.1"/>
</dbReference>
<evidence type="ECO:0000313" key="3">
    <source>
        <dbReference type="Proteomes" id="UP000680839"/>
    </source>
</evidence>
<evidence type="ECO:0008006" key="4">
    <source>
        <dbReference type="Google" id="ProtNLM"/>
    </source>
</evidence>
<name>A0A975NCF8_9BRAD</name>
<feature type="signal peptide" evidence="1">
    <location>
        <begin position="1"/>
        <end position="20"/>
    </location>
</feature>
<feature type="chain" id="PRO_5037110326" description="Pentapeptide MXKDX repeat protein" evidence="1">
    <location>
        <begin position="21"/>
        <end position="82"/>
    </location>
</feature>
<dbReference type="AlphaFoldDB" id="A0A975NCF8"/>